<keyword evidence="2" id="KW-1185">Reference proteome</keyword>
<dbReference type="EMBL" id="CM037616">
    <property type="protein sequence ID" value="KAH7991851.1"/>
    <property type="molecule type" value="Genomic_DNA"/>
</dbReference>
<evidence type="ECO:0000313" key="1">
    <source>
        <dbReference type="EMBL" id="KAH7991851.1"/>
    </source>
</evidence>
<comment type="caution">
    <text evidence="1">The sequence shown here is derived from an EMBL/GenBank/DDBJ whole genome shotgun (WGS) entry which is preliminary data.</text>
</comment>
<dbReference type="Proteomes" id="UP000827872">
    <property type="component" value="Linkage Group LG03"/>
</dbReference>
<organism evidence="1 2">
    <name type="scientific">Sphaerodactylus townsendi</name>
    <dbReference type="NCBI Taxonomy" id="933632"/>
    <lineage>
        <taxon>Eukaryota</taxon>
        <taxon>Metazoa</taxon>
        <taxon>Chordata</taxon>
        <taxon>Craniata</taxon>
        <taxon>Vertebrata</taxon>
        <taxon>Euteleostomi</taxon>
        <taxon>Lepidosauria</taxon>
        <taxon>Squamata</taxon>
        <taxon>Bifurcata</taxon>
        <taxon>Gekkota</taxon>
        <taxon>Sphaerodactylidae</taxon>
        <taxon>Sphaerodactylus</taxon>
    </lineage>
</organism>
<protein>
    <submittedName>
        <fullName evidence="1">Uncharacterized protein</fullName>
    </submittedName>
</protein>
<accession>A0ACB8EH95</accession>
<sequence length="125" mass="13080">MKLYCKVVALALCLGILLLLYLFVGNADEPPLQVAKGAPSARVSSGPGADGAGVRPVPPAAELEEEEAAQVSRREPRLHKKPGKRSAARGKFASVRATPSEEEACPAPLELGQAKCQVAGNVSYM</sequence>
<gene>
    <name evidence="1" type="ORF">K3G42_014482</name>
</gene>
<name>A0ACB8EH95_9SAUR</name>
<proteinExistence type="predicted"/>
<reference evidence="1" key="1">
    <citation type="submission" date="2021-08" db="EMBL/GenBank/DDBJ databases">
        <title>The first chromosome-level gecko genome reveals the dynamic sex chromosomes of Neotropical dwarf geckos (Sphaerodactylidae: Sphaerodactylus).</title>
        <authorList>
            <person name="Pinto B.J."/>
            <person name="Keating S.E."/>
            <person name="Gamble T."/>
        </authorList>
    </citation>
    <scope>NUCLEOTIDE SEQUENCE</scope>
    <source>
        <strain evidence="1">TG3544</strain>
    </source>
</reference>
<evidence type="ECO:0000313" key="2">
    <source>
        <dbReference type="Proteomes" id="UP000827872"/>
    </source>
</evidence>